<dbReference type="Proteomes" id="UP001234989">
    <property type="component" value="Chromosome 11"/>
</dbReference>
<accession>A0AAF0ZVX9</accession>
<evidence type="ECO:0000259" key="1">
    <source>
        <dbReference type="Pfam" id="PF13456"/>
    </source>
</evidence>
<dbReference type="CDD" id="cd06222">
    <property type="entry name" value="RNase_H_like"/>
    <property type="match status" value="1"/>
</dbReference>
<dbReference type="InterPro" id="IPR036397">
    <property type="entry name" value="RNaseH_sf"/>
</dbReference>
<name>A0AAF0ZVX9_SOLVR</name>
<dbReference type="GO" id="GO:0004523">
    <property type="term" value="F:RNA-DNA hybrid ribonuclease activity"/>
    <property type="evidence" value="ECO:0007669"/>
    <property type="project" value="InterPro"/>
</dbReference>
<sequence>SLQKGLTIALTYNLTPLEINVDCQDILHCLANDHPSYSNSLADCRELLLKLGNPLVQHKYREENQVADTLAKEGSRLKEANSLILWTTPPLIVSSRIEADKVGTLFVRLKKSSSTIEGINVYNVNPTPFPNVTSHTQPFTCTNYNISSCLPKKKTY</sequence>
<proteinExistence type="predicted"/>
<dbReference type="InterPro" id="IPR002156">
    <property type="entry name" value="RNaseH_domain"/>
</dbReference>
<reference evidence="2" key="1">
    <citation type="submission" date="2023-08" db="EMBL/GenBank/DDBJ databases">
        <title>A de novo genome assembly of Solanum verrucosum Schlechtendal, a Mexican diploid species geographically isolated from the other diploid A-genome species in potato relatives.</title>
        <authorList>
            <person name="Hosaka K."/>
        </authorList>
    </citation>
    <scope>NUCLEOTIDE SEQUENCE</scope>
    <source>
        <tissue evidence="2">Young leaves</tissue>
    </source>
</reference>
<keyword evidence="3" id="KW-1185">Reference proteome</keyword>
<evidence type="ECO:0000313" key="2">
    <source>
        <dbReference type="EMBL" id="WMV53491.1"/>
    </source>
</evidence>
<dbReference type="GO" id="GO:0003676">
    <property type="term" value="F:nucleic acid binding"/>
    <property type="evidence" value="ECO:0007669"/>
    <property type="project" value="InterPro"/>
</dbReference>
<dbReference type="AlphaFoldDB" id="A0AAF0ZVX9"/>
<dbReference type="Gene3D" id="3.30.420.10">
    <property type="entry name" value="Ribonuclease H-like superfamily/Ribonuclease H"/>
    <property type="match status" value="1"/>
</dbReference>
<dbReference type="InterPro" id="IPR053151">
    <property type="entry name" value="RNase_H-like"/>
</dbReference>
<feature type="non-terminal residue" evidence="2">
    <location>
        <position position="1"/>
    </location>
</feature>
<evidence type="ECO:0000313" key="3">
    <source>
        <dbReference type="Proteomes" id="UP001234989"/>
    </source>
</evidence>
<gene>
    <name evidence="2" type="ORF">MTR67_046876</name>
</gene>
<dbReference type="PANTHER" id="PTHR47723:SF23">
    <property type="entry name" value="REVERSE TRANSCRIPTASE-LIKE PROTEIN"/>
    <property type="match status" value="1"/>
</dbReference>
<dbReference type="PANTHER" id="PTHR47723">
    <property type="entry name" value="OS05G0353850 PROTEIN"/>
    <property type="match status" value="1"/>
</dbReference>
<dbReference type="Pfam" id="PF13456">
    <property type="entry name" value="RVT_3"/>
    <property type="match status" value="1"/>
</dbReference>
<feature type="domain" description="RNase H type-1" evidence="1">
    <location>
        <begin position="3"/>
        <end position="73"/>
    </location>
</feature>
<dbReference type="InterPro" id="IPR044730">
    <property type="entry name" value="RNase_H-like_dom_plant"/>
</dbReference>
<protein>
    <recommendedName>
        <fullName evidence="1">RNase H type-1 domain-containing protein</fullName>
    </recommendedName>
</protein>
<organism evidence="2 3">
    <name type="scientific">Solanum verrucosum</name>
    <dbReference type="NCBI Taxonomy" id="315347"/>
    <lineage>
        <taxon>Eukaryota</taxon>
        <taxon>Viridiplantae</taxon>
        <taxon>Streptophyta</taxon>
        <taxon>Embryophyta</taxon>
        <taxon>Tracheophyta</taxon>
        <taxon>Spermatophyta</taxon>
        <taxon>Magnoliopsida</taxon>
        <taxon>eudicotyledons</taxon>
        <taxon>Gunneridae</taxon>
        <taxon>Pentapetalae</taxon>
        <taxon>asterids</taxon>
        <taxon>lamiids</taxon>
        <taxon>Solanales</taxon>
        <taxon>Solanaceae</taxon>
        <taxon>Solanoideae</taxon>
        <taxon>Solaneae</taxon>
        <taxon>Solanum</taxon>
    </lineage>
</organism>
<dbReference type="EMBL" id="CP133622">
    <property type="protein sequence ID" value="WMV53491.1"/>
    <property type="molecule type" value="Genomic_DNA"/>
</dbReference>